<dbReference type="KEGG" id="cheb:HH215_01860"/>
<keyword evidence="3" id="KW-1185">Reference proteome</keyword>
<keyword evidence="1" id="KW-0472">Membrane</keyword>
<dbReference type="Proteomes" id="UP000502248">
    <property type="component" value="Chromosome"/>
</dbReference>
<reference evidence="2 3" key="1">
    <citation type="submission" date="2020-04" db="EMBL/GenBank/DDBJ databases">
        <title>Genome sequencing of novel species.</title>
        <authorList>
            <person name="Heo J."/>
            <person name="Kim S.-J."/>
            <person name="Kim J.-S."/>
            <person name="Hong S.-B."/>
            <person name="Kwon S.-W."/>
        </authorList>
    </citation>
    <scope>NUCLEOTIDE SEQUENCE [LARGE SCALE GENOMIC DNA]</scope>
    <source>
        <strain evidence="2 3">MFER-1</strain>
    </source>
</reference>
<dbReference type="AlphaFoldDB" id="A0A7Z2VFP0"/>
<dbReference type="EMBL" id="CP051680">
    <property type="protein sequence ID" value="QJD82050.1"/>
    <property type="molecule type" value="Genomic_DNA"/>
</dbReference>
<organism evidence="2 3">
    <name type="scientific">Cohnella herbarum</name>
    <dbReference type="NCBI Taxonomy" id="2728023"/>
    <lineage>
        <taxon>Bacteria</taxon>
        <taxon>Bacillati</taxon>
        <taxon>Bacillota</taxon>
        <taxon>Bacilli</taxon>
        <taxon>Bacillales</taxon>
        <taxon>Paenibacillaceae</taxon>
        <taxon>Cohnella</taxon>
    </lineage>
</organism>
<dbReference type="Pfam" id="PF14038">
    <property type="entry name" value="YqzE"/>
    <property type="match status" value="1"/>
</dbReference>
<keyword evidence="1" id="KW-1133">Transmembrane helix</keyword>
<proteinExistence type="predicted"/>
<sequence>MDGSEYLKYMTEKVVKYIETPSEAEQTDDAMPGRKISKEPWLTRWFGVAPMGIMMWWGSRADKKNKAHPEVRSANPTSYR</sequence>
<name>A0A7Z2VFP0_9BACL</name>
<feature type="transmembrane region" description="Helical" evidence="1">
    <location>
        <begin position="41"/>
        <end position="58"/>
    </location>
</feature>
<evidence type="ECO:0000256" key="1">
    <source>
        <dbReference type="SAM" id="Phobius"/>
    </source>
</evidence>
<gene>
    <name evidence="2" type="ORF">HH215_01860</name>
</gene>
<dbReference type="RefSeq" id="WP_169278355.1">
    <property type="nucleotide sequence ID" value="NZ_CP051680.1"/>
</dbReference>
<evidence type="ECO:0000313" key="2">
    <source>
        <dbReference type="EMBL" id="QJD82050.1"/>
    </source>
</evidence>
<keyword evidence="1" id="KW-0812">Transmembrane</keyword>
<protein>
    <submittedName>
        <fullName evidence="2">YqzE family protein</fullName>
    </submittedName>
</protein>
<evidence type="ECO:0000313" key="3">
    <source>
        <dbReference type="Proteomes" id="UP000502248"/>
    </source>
</evidence>
<accession>A0A7Z2VFP0</accession>
<dbReference type="InterPro" id="IPR025622">
    <property type="entry name" value="YqzE"/>
</dbReference>